<evidence type="ECO:0000313" key="3">
    <source>
        <dbReference type="Proteomes" id="UP001152484"/>
    </source>
</evidence>
<evidence type="ECO:0000313" key="2">
    <source>
        <dbReference type="EMBL" id="CAH9111364.1"/>
    </source>
</evidence>
<gene>
    <name evidence="2" type="ORF">CEURO_LOCUS19219</name>
</gene>
<dbReference type="PANTHER" id="PTHR45286:SF1">
    <property type="entry name" value="CHAPERONE DNAJ-DOMAIN SUPERFAMILY PROTEIN"/>
    <property type="match status" value="1"/>
</dbReference>
<proteinExistence type="predicted"/>
<accession>A0A9P0ZQM6</accession>
<comment type="caution">
    <text evidence="2">The sequence shown here is derived from an EMBL/GenBank/DDBJ whole genome shotgun (WGS) entry which is preliminary data.</text>
</comment>
<keyword evidence="3" id="KW-1185">Reference proteome</keyword>
<dbReference type="SUPFAM" id="SSF46565">
    <property type="entry name" value="Chaperone J-domain"/>
    <property type="match status" value="1"/>
</dbReference>
<dbReference type="PANTHER" id="PTHR45286">
    <property type="entry name" value="CHAPERONE DNAJ-DOMAIN SUPERFAMILY PROTEIN"/>
    <property type="match status" value="1"/>
</dbReference>
<dbReference type="Pfam" id="PF00226">
    <property type="entry name" value="DnaJ"/>
    <property type="match status" value="1"/>
</dbReference>
<dbReference type="OrthoDB" id="445556at2759"/>
<dbReference type="InterPro" id="IPR001623">
    <property type="entry name" value="DnaJ_domain"/>
</dbReference>
<dbReference type="PROSITE" id="PS00636">
    <property type="entry name" value="DNAJ_1"/>
    <property type="match status" value="1"/>
</dbReference>
<dbReference type="InterPro" id="IPR036869">
    <property type="entry name" value="J_dom_sf"/>
</dbReference>
<reference evidence="2" key="1">
    <citation type="submission" date="2022-07" db="EMBL/GenBank/DDBJ databases">
        <authorList>
            <person name="Macas J."/>
            <person name="Novak P."/>
            <person name="Neumann P."/>
        </authorList>
    </citation>
    <scope>NUCLEOTIDE SEQUENCE</scope>
</reference>
<feature type="domain" description="J" evidence="1">
    <location>
        <begin position="50"/>
        <end position="117"/>
    </location>
</feature>
<dbReference type="PRINTS" id="PR00625">
    <property type="entry name" value="JDOMAIN"/>
</dbReference>
<evidence type="ECO:0000259" key="1">
    <source>
        <dbReference type="PROSITE" id="PS50076"/>
    </source>
</evidence>
<dbReference type="Gene3D" id="1.10.287.110">
    <property type="entry name" value="DnaJ domain"/>
    <property type="match status" value="1"/>
</dbReference>
<dbReference type="AlphaFoldDB" id="A0A9P0ZQM6"/>
<name>A0A9P0ZQM6_CUSEU</name>
<protein>
    <recommendedName>
        <fullName evidence="1">J domain-containing protein</fullName>
    </recommendedName>
</protein>
<sequence length="515" mass="59209">MALFTRYTAVHRINRYFRPVILSPAGTDYLTCTIKRRLGSNAHSEFTGPNAYEILGVSETSSFSAIKSSFRKLAKETHPDLAQSQPDSAASKRFVEILAAYEILSDSEKRKHYDQYLVSQRTVVQKQARQGPVMYKYESDRLIEREMEVVEWLRWYRHAINDIVSQKREVAGSSYFDVLERDFHSAIHAAFYGPEIESMHLLPECFEAEERSMPFTSDILHLVSGRDLFGMVRVANTKKLTSFEDDLLIPICSLNIVSTEINLTLTASGKCQQKDRCVGYYESDVYKDLELHIFGKVVAIATRVPPKSSTNQAQNKDADDLIHVYLTSHEHETCDLWLRNDISADGPEGSRILLGTVNGMGTSPEEGSCDVYDHNGVQTHVIMKHRTLLVKHMHWYQTGDEVSVCECRCSRARLPPSKFWLFEPRCGMHDIGGWYVETFGQDKKGRTVPSQRYWDGLDVNDHSDKKLHPAMYLFALAYRTLDIEEARHKRRSMKELVEDKMLRIFNWCKARVLRV</sequence>
<dbReference type="Proteomes" id="UP001152484">
    <property type="component" value="Unassembled WGS sequence"/>
</dbReference>
<dbReference type="InterPro" id="IPR018253">
    <property type="entry name" value="DnaJ_domain_CS"/>
</dbReference>
<organism evidence="2 3">
    <name type="scientific">Cuscuta europaea</name>
    <name type="common">European dodder</name>
    <dbReference type="NCBI Taxonomy" id="41803"/>
    <lineage>
        <taxon>Eukaryota</taxon>
        <taxon>Viridiplantae</taxon>
        <taxon>Streptophyta</taxon>
        <taxon>Embryophyta</taxon>
        <taxon>Tracheophyta</taxon>
        <taxon>Spermatophyta</taxon>
        <taxon>Magnoliopsida</taxon>
        <taxon>eudicotyledons</taxon>
        <taxon>Gunneridae</taxon>
        <taxon>Pentapetalae</taxon>
        <taxon>asterids</taxon>
        <taxon>lamiids</taxon>
        <taxon>Solanales</taxon>
        <taxon>Convolvulaceae</taxon>
        <taxon>Cuscuteae</taxon>
        <taxon>Cuscuta</taxon>
        <taxon>Cuscuta subgen. Cuscuta</taxon>
    </lineage>
</organism>
<dbReference type="CDD" id="cd06257">
    <property type="entry name" value="DnaJ"/>
    <property type="match status" value="1"/>
</dbReference>
<dbReference type="PROSITE" id="PS50076">
    <property type="entry name" value="DNAJ_2"/>
    <property type="match status" value="1"/>
</dbReference>
<dbReference type="SMART" id="SM00271">
    <property type="entry name" value="DnaJ"/>
    <property type="match status" value="1"/>
</dbReference>
<dbReference type="EMBL" id="CAMAPE010000054">
    <property type="protein sequence ID" value="CAH9111364.1"/>
    <property type="molecule type" value="Genomic_DNA"/>
</dbReference>